<dbReference type="GO" id="GO:0006402">
    <property type="term" value="P:mRNA catabolic process"/>
    <property type="evidence" value="ECO:0007669"/>
    <property type="project" value="TreeGrafter"/>
</dbReference>
<dbReference type="EMBL" id="CABIKM010000025">
    <property type="protein sequence ID" value="VUZ85281.1"/>
    <property type="molecule type" value="Genomic_DNA"/>
</dbReference>
<evidence type="ECO:0000313" key="3">
    <source>
        <dbReference type="Proteomes" id="UP000334340"/>
    </source>
</evidence>
<evidence type="ECO:0000313" key="2">
    <source>
        <dbReference type="EMBL" id="VUZ85281.1"/>
    </source>
</evidence>
<comment type="similarity">
    <text evidence="1">Belongs to the PemK/MazF family.</text>
</comment>
<dbReference type="AlphaFoldDB" id="A0A564ZIV9"/>
<dbReference type="GO" id="GO:0016075">
    <property type="term" value="P:rRNA catabolic process"/>
    <property type="evidence" value="ECO:0007669"/>
    <property type="project" value="TreeGrafter"/>
</dbReference>
<dbReference type="Gene3D" id="2.30.30.110">
    <property type="match status" value="1"/>
</dbReference>
<evidence type="ECO:0000256" key="1">
    <source>
        <dbReference type="PIRNR" id="PIRNR033490"/>
    </source>
</evidence>
<reference evidence="2 3" key="1">
    <citation type="submission" date="2019-07" db="EMBL/GenBank/DDBJ databases">
        <authorList>
            <person name="Cremers G."/>
        </authorList>
    </citation>
    <scope>NUCLEOTIDE SEQUENCE [LARGE SCALE GENOMIC DNA]</scope>
</reference>
<protein>
    <recommendedName>
        <fullName evidence="1">mRNA interferase</fullName>
        <ecNumber evidence="1">3.1.-.-</ecNumber>
    </recommendedName>
</protein>
<dbReference type="PIRSF" id="PIRSF033490">
    <property type="entry name" value="MazF"/>
    <property type="match status" value="1"/>
</dbReference>
<proteinExistence type="inferred from homology"/>
<name>A0A564ZIV9_9BACT</name>
<dbReference type="SUPFAM" id="SSF50118">
    <property type="entry name" value="Cell growth inhibitor/plasmid maintenance toxic component"/>
    <property type="match status" value="1"/>
</dbReference>
<dbReference type="InterPro" id="IPR011067">
    <property type="entry name" value="Plasmid_toxin/cell-grow_inhib"/>
</dbReference>
<dbReference type="InterPro" id="IPR003477">
    <property type="entry name" value="PemK-like"/>
</dbReference>
<dbReference type="Pfam" id="PF02452">
    <property type="entry name" value="PemK_toxin"/>
    <property type="match status" value="1"/>
</dbReference>
<dbReference type="GO" id="GO:0004521">
    <property type="term" value="F:RNA endonuclease activity"/>
    <property type="evidence" value="ECO:0007669"/>
    <property type="project" value="TreeGrafter"/>
</dbReference>
<dbReference type="GO" id="GO:0016787">
    <property type="term" value="F:hydrolase activity"/>
    <property type="evidence" value="ECO:0007669"/>
    <property type="project" value="UniProtKB-KW"/>
</dbReference>
<keyword evidence="1" id="KW-0540">Nuclease</keyword>
<organism evidence="2 3">
    <name type="scientific">Candidatus Methylomirabilis lanthanidiphila</name>
    <dbReference type="NCBI Taxonomy" id="2211376"/>
    <lineage>
        <taxon>Bacteria</taxon>
        <taxon>Candidatus Methylomirabilota</taxon>
        <taxon>Candidatus Methylomirabilia</taxon>
        <taxon>Candidatus Methylomirabilales</taxon>
        <taxon>Candidatus Methylomirabilaceae</taxon>
        <taxon>Candidatus Methylomirabilis</taxon>
    </lineage>
</organism>
<gene>
    <name evidence="2" type="primary">mazF9_1</name>
    <name evidence="2" type="ORF">MELA_01663</name>
</gene>
<keyword evidence="3" id="KW-1185">Reference proteome</keyword>
<dbReference type="EC" id="3.1.-.-" evidence="1"/>
<sequence>MKRGEVWWVNFDPSIGGEIQKRRPAVIVSNDASNKHLNRVQVVPLTTSVDHLYPSEAYVMIEGKRNKAMADQLTTVSKMRLLSRAGRLSSAAVKGVEQAIKVQLGLAP</sequence>
<keyword evidence="1 2" id="KW-0378">Hydrolase</keyword>
<accession>A0A564ZIV9</accession>
<keyword evidence="1" id="KW-0255">Endonuclease</keyword>
<dbReference type="Proteomes" id="UP000334340">
    <property type="component" value="Unassembled WGS sequence"/>
</dbReference>
<dbReference type="GO" id="GO:0003677">
    <property type="term" value="F:DNA binding"/>
    <property type="evidence" value="ECO:0007669"/>
    <property type="project" value="InterPro"/>
</dbReference>
<comment type="function">
    <text evidence="1">Toxic component of a type II toxin-antitoxin (TA) system.</text>
</comment>
<dbReference type="PANTHER" id="PTHR33988">
    <property type="entry name" value="ENDORIBONUCLEASE MAZF-RELATED"/>
    <property type="match status" value="1"/>
</dbReference>